<dbReference type="Proteomes" id="UP000008281">
    <property type="component" value="Unassembled WGS sequence"/>
</dbReference>
<dbReference type="FunCoup" id="E3N569">
    <property type="interactions" value="393"/>
</dbReference>
<gene>
    <name evidence="8" type="ORF">CRE_19401</name>
</gene>
<dbReference type="Pfam" id="PF08925">
    <property type="entry name" value="DUF1907"/>
    <property type="match status" value="1"/>
</dbReference>
<dbReference type="PANTHER" id="PTHR13204:SF1">
    <property type="entry name" value="ESTER HYDROLASE C11ORF54"/>
    <property type="match status" value="1"/>
</dbReference>
<dbReference type="OrthoDB" id="5119241at2759"/>
<name>E3N569_CAERE</name>
<dbReference type="GO" id="GO:0008270">
    <property type="term" value="F:zinc ion binding"/>
    <property type="evidence" value="ECO:0007669"/>
    <property type="project" value="TreeGrafter"/>
</dbReference>
<dbReference type="GO" id="GO:0005634">
    <property type="term" value="C:nucleus"/>
    <property type="evidence" value="ECO:0007669"/>
    <property type="project" value="UniProtKB-SubCell"/>
</dbReference>
<feature type="domain" description="DUF1907" evidence="7">
    <location>
        <begin position="39"/>
        <end position="313"/>
    </location>
</feature>
<evidence type="ECO:0000256" key="5">
    <source>
        <dbReference type="ARBA" id="ARBA00022833"/>
    </source>
</evidence>
<evidence type="ECO:0000256" key="3">
    <source>
        <dbReference type="ARBA" id="ARBA00022723"/>
    </source>
</evidence>
<reference evidence="8" key="1">
    <citation type="submission" date="2007-07" db="EMBL/GenBank/DDBJ databases">
        <title>PCAP assembly of the Caenorhabditis remanei genome.</title>
        <authorList>
            <consortium name="The Caenorhabditis remanei Sequencing Consortium"/>
            <person name="Wilson R.K."/>
        </authorList>
    </citation>
    <scope>NUCLEOTIDE SEQUENCE [LARGE SCALE GENOMIC DNA]</scope>
    <source>
        <strain evidence="8">PB4641</strain>
    </source>
</reference>
<keyword evidence="9" id="KW-1185">Reference proteome</keyword>
<sequence>MPDCSENLSAVIENHVPSLEELKEVRLVIRCSKLQPTQVFQKSLDANFETVQVDVVDCPNLSEPPFHQTSSGFGQNLKIAEVGGPGNLFPGFHTDHQFDIRTIGKVCEHPEASVFGPGAGPWPVVKKNCEMVADVNLKTGKTATKIAEIYQEKYRQRTIEEPKFSLMANLALSDADKSAKVVHFKASVRTGEKNVTHCIRDGLQEHFGERPVSLAGQFIIHTGQAKLHVMPHFPGCPFANNEEVDKWLNYFTMDAPLVCATVMHSYDPGHNLRLEHTHCYSEHGDAGHYHYDVTPATVAYEGWFAPAGKVYRIDEVANR</sequence>
<evidence type="ECO:0000256" key="1">
    <source>
        <dbReference type="ARBA" id="ARBA00004123"/>
    </source>
</evidence>
<dbReference type="PANTHER" id="PTHR13204">
    <property type="entry name" value="PTD012 PROTEIN"/>
    <property type="match status" value="1"/>
</dbReference>
<evidence type="ECO:0000256" key="4">
    <source>
        <dbReference type="ARBA" id="ARBA00022801"/>
    </source>
</evidence>
<accession>E3N569</accession>
<dbReference type="SUPFAM" id="SSF117856">
    <property type="entry name" value="AF0104/ALDC/Ptd012-like"/>
    <property type="match status" value="1"/>
</dbReference>
<evidence type="ECO:0000256" key="2">
    <source>
        <dbReference type="ARBA" id="ARBA00011245"/>
    </source>
</evidence>
<dbReference type="OMA" id="YHIMPDF"/>
<evidence type="ECO:0000256" key="6">
    <source>
        <dbReference type="ARBA" id="ARBA00023242"/>
    </source>
</evidence>
<dbReference type="InParanoid" id="E3N569"/>
<comment type="subunit">
    <text evidence="2">Monomer.</text>
</comment>
<evidence type="ECO:0000259" key="7">
    <source>
        <dbReference type="SMART" id="SM01168"/>
    </source>
</evidence>
<dbReference type="SMART" id="SM01168">
    <property type="entry name" value="DUF1907"/>
    <property type="match status" value="1"/>
</dbReference>
<keyword evidence="3" id="KW-0479">Metal-binding</keyword>
<dbReference type="EMBL" id="DS268530">
    <property type="protein sequence ID" value="EFO87036.1"/>
    <property type="molecule type" value="Genomic_DNA"/>
</dbReference>
<dbReference type="GO" id="GO:0016788">
    <property type="term" value="F:hydrolase activity, acting on ester bonds"/>
    <property type="evidence" value="ECO:0007669"/>
    <property type="project" value="TreeGrafter"/>
</dbReference>
<dbReference type="CDD" id="cd17298">
    <property type="entry name" value="DUF1907"/>
    <property type="match status" value="1"/>
</dbReference>
<organism evidence="9">
    <name type="scientific">Caenorhabditis remanei</name>
    <name type="common">Caenorhabditis vulgaris</name>
    <dbReference type="NCBI Taxonomy" id="31234"/>
    <lineage>
        <taxon>Eukaryota</taxon>
        <taxon>Metazoa</taxon>
        <taxon>Ecdysozoa</taxon>
        <taxon>Nematoda</taxon>
        <taxon>Chromadorea</taxon>
        <taxon>Rhabditida</taxon>
        <taxon>Rhabditina</taxon>
        <taxon>Rhabditomorpha</taxon>
        <taxon>Rhabditoidea</taxon>
        <taxon>Rhabditidae</taxon>
        <taxon>Peloderinae</taxon>
        <taxon>Caenorhabditis</taxon>
    </lineage>
</organism>
<dbReference type="eggNOG" id="KOG4048">
    <property type="taxonomic scope" value="Eukaryota"/>
</dbReference>
<evidence type="ECO:0000313" key="9">
    <source>
        <dbReference type="Proteomes" id="UP000008281"/>
    </source>
</evidence>
<keyword evidence="5" id="KW-0862">Zinc</keyword>
<protein>
    <recommendedName>
        <fullName evidence="7">DUF1907 domain-containing protein</fullName>
    </recommendedName>
</protein>
<comment type="subcellular location">
    <subcellularLocation>
        <location evidence="1">Nucleus</location>
    </subcellularLocation>
</comment>
<dbReference type="InterPro" id="IPR015021">
    <property type="entry name" value="C11orf54_DUF1907"/>
</dbReference>
<dbReference type="AlphaFoldDB" id="E3N569"/>
<keyword evidence="4" id="KW-0378">Hydrolase</keyword>
<dbReference type="HOGENOM" id="CLU_055541_0_0_1"/>
<proteinExistence type="predicted"/>
<evidence type="ECO:0000313" key="8">
    <source>
        <dbReference type="EMBL" id="EFO87036.1"/>
    </source>
</evidence>
<keyword evidence="6" id="KW-0539">Nucleus</keyword>